<dbReference type="FunFam" id="1.20.5.340:FF:000012">
    <property type="entry name" value="Wiskott-Aldrich syndrome protein family member 1"/>
    <property type="match status" value="1"/>
</dbReference>
<dbReference type="Gene3D" id="6.10.280.150">
    <property type="match status" value="2"/>
</dbReference>
<accession>A0A1E1XK10</accession>
<dbReference type="Pfam" id="PF02205">
    <property type="entry name" value="WH2"/>
    <property type="match status" value="1"/>
</dbReference>
<dbReference type="PANTHER" id="PTHR12902">
    <property type="entry name" value="WASP-1"/>
    <property type="match status" value="1"/>
</dbReference>
<comment type="subunit">
    <text evidence="7">Binds actin and the Arp2/3 complex.</text>
</comment>
<keyword evidence="6 7" id="KW-0206">Cytoskeleton</keyword>
<feature type="compositionally biased region" description="Low complexity" evidence="8">
    <location>
        <begin position="455"/>
        <end position="465"/>
    </location>
</feature>
<comment type="similarity">
    <text evidence="2 7">Belongs to the SCAR/WAVE family.</text>
</comment>
<evidence type="ECO:0000259" key="9">
    <source>
        <dbReference type="PROSITE" id="PS51082"/>
    </source>
</evidence>
<evidence type="ECO:0000256" key="1">
    <source>
        <dbReference type="ARBA" id="ARBA00004245"/>
    </source>
</evidence>
<dbReference type="GO" id="GO:0034237">
    <property type="term" value="F:protein kinase A regulatory subunit binding"/>
    <property type="evidence" value="ECO:0007669"/>
    <property type="project" value="TreeGrafter"/>
</dbReference>
<dbReference type="InterPro" id="IPR028288">
    <property type="entry name" value="SCAR/WAVE_fam"/>
</dbReference>
<dbReference type="PANTHER" id="PTHR12902:SF1">
    <property type="entry name" value="WISKOTT-ALDRICH SYNDROME PROTEIN FAMILY MEMBER"/>
    <property type="match status" value="1"/>
</dbReference>
<protein>
    <recommendedName>
        <fullName evidence="7">Wiskott-Aldrich syndrome protein family member</fullName>
        <shortName evidence="7">WASP family protein member</shortName>
    </recommendedName>
</protein>
<organism evidence="10">
    <name type="scientific">Amblyomma sculptum</name>
    <name type="common">Tick</name>
    <dbReference type="NCBI Taxonomy" id="1581419"/>
    <lineage>
        <taxon>Eukaryota</taxon>
        <taxon>Metazoa</taxon>
        <taxon>Ecdysozoa</taxon>
        <taxon>Arthropoda</taxon>
        <taxon>Chelicerata</taxon>
        <taxon>Arachnida</taxon>
        <taxon>Acari</taxon>
        <taxon>Parasitiformes</taxon>
        <taxon>Ixodida</taxon>
        <taxon>Ixodoidea</taxon>
        <taxon>Ixodidae</taxon>
        <taxon>Amblyomminae</taxon>
        <taxon>Amblyomma</taxon>
    </lineage>
</organism>
<dbReference type="GO" id="GO:0031209">
    <property type="term" value="C:SCAR complex"/>
    <property type="evidence" value="ECO:0007669"/>
    <property type="project" value="TreeGrafter"/>
</dbReference>
<feature type="compositionally biased region" description="Pro residues" evidence="8">
    <location>
        <begin position="444"/>
        <end position="454"/>
    </location>
</feature>
<feature type="region of interest" description="Disordered" evidence="8">
    <location>
        <begin position="556"/>
        <end position="578"/>
    </location>
</feature>
<feature type="region of interest" description="Disordered" evidence="8">
    <location>
        <begin position="254"/>
        <end position="512"/>
    </location>
</feature>
<keyword evidence="4" id="KW-0597">Phosphoprotein</keyword>
<feature type="domain" description="WH2" evidence="9">
    <location>
        <begin position="511"/>
        <end position="528"/>
    </location>
</feature>
<keyword evidence="3 7" id="KW-0963">Cytoplasm</keyword>
<evidence type="ECO:0000256" key="7">
    <source>
        <dbReference type="RuleBase" id="RU367034"/>
    </source>
</evidence>
<evidence type="ECO:0000256" key="6">
    <source>
        <dbReference type="ARBA" id="ARBA00023212"/>
    </source>
</evidence>
<feature type="region of interest" description="Disordered" evidence="8">
    <location>
        <begin position="191"/>
        <end position="217"/>
    </location>
</feature>
<feature type="compositionally biased region" description="Basic residues" evidence="8">
    <location>
        <begin position="204"/>
        <end position="214"/>
    </location>
</feature>
<dbReference type="EMBL" id="GFAA01004083">
    <property type="protein sequence ID" value="JAT99351.1"/>
    <property type="molecule type" value="mRNA"/>
</dbReference>
<dbReference type="PROSITE" id="PS51082">
    <property type="entry name" value="WH2"/>
    <property type="match status" value="1"/>
</dbReference>
<reference evidence="10" key="2">
    <citation type="journal article" date="2017" name="Front. Cell. Infect. Microbiol.">
        <title>Analysis of the Salivary Gland Transcriptome of Unfed and Partially Fed Amblyomma sculptum Ticks and Descriptive Proteome of the Saliva.</title>
        <authorList>
            <person name="Esteves E."/>
            <person name="Maruyama S.R."/>
            <person name="Kawahara R."/>
            <person name="Fujita A."/>
            <person name="Martins L.A."/>
            <person name="Righi A.A."/>
            <person name="Costa F.B."/>
            <person name="Palmisano G."/>
            <person name="Labruna M.B."/>
            <person name="Sa-Nunes A."/>
            <person name="Ribeiro J.M.C."/>
            <person name="Fogaca A.C."/>
        </authorList>
    </citation>
    <scope>NUCLEOTIDE SEQUENCE</scope>
</reference>
<proteinExistence type="evidence at transcript level"/>
<feature type="compositionally biased region" description="Acidic residues" evidence="8">
    <location>
        <begin position="558"/>
        <end position="578"/>
    </location>
</feature>
<evidence type="ECO:0000256" key="8">
    <source>
        <dbReference type="SAM" id="MobiDB-lite"/>
    </source>
</evidence>
<dbReference type="GO" id="GO:0071933">
    <property type="term" value="F:Arp2/3 complex binding"/>
    <property type="evidence" value="ECO:0007669"/>
    <property type="project" value="TreeGrafter"/>
</dbReference>
<feature type="compositionally biased region" description="Low complexity" evidence="8">
    <location>
        <begin position="496"/>
        <end position="508"/>
    </location>
</feature>
<evidence type="ECO:0000256" key="4">
    <source>
        <dbReference type="ARBA" id="ARBA00022553"/>
    </source>
</evidence>
<dbReference type="GO" id="GO:0003779">
    <property type="term" value="F:actin binding"/>
    <property type="evidence" value="ECO:0007669"/>
    <property type="project" value="UniProtKB-UniRule"/>
</dbReference>
<evidence type="ECO:0000256" key="3">
    <source>
        <dbReference type="ARBA" id="ARBA00022490"/>
    </source>
</evidence>
<evidence type="ECO:0000256" key="5">
    <source>
        <dbReference type="ARBA" id="ARBA00023203"/>
    </source>
</evidence>
<name>A0A1E1XK10_AMBSC</name>
<reference evidence="10" key="1">
    <citation type="submission" date="2016-09" db="EMBL/GenBank/DDBJ databases">
        <authorList>
            <person name="Capua I."/>
            <person name="De Benedictis P."/>
            <person name="Joannis T."/>
            <person name="Lombin L.H."/>
            <person name="Cattoli G."/>
        </authorList>
    </citation>
    <scope>NUCLEOTIDE SEQUENCE</scope>
</reference>
<dbReference type="Gene3D" id="1.20.5.340">
    <property type="match status" value="1"/>
</dbReference>
<dbReference type="InterPro" id="IPR003124">
    <property type="entry name" value="WH2_dom"/>
</dbReference>
<feature type="compositionally biased region" description="Low complexity" evidence="8">
    <location>
        <begin position="343"/>
        <end position="365"/>
    </location>
</feature>
<feature type="compositionally biased region" description="Basic and acidic residues" evidence="8">
    <location>
        <begin position="191"/>
        <end position="203"/>
    </location>
</feature>
<feature type="compositionally biased region" description="Low complexity" evidence="8">
    <location>
        <begin position="314"/>
        <end position="329"/>
    </location>
</feature>
<evidence type="ECO:0000256" key="2">
    <source>
        <dbReference type="ARBA" id="ARBA00006993"/>
    </source>
</evidence>
<sequence length="578" mass="61560">MPLVQRLIEPVHVSRGTLPLDARGAPAVQVPSELECVTNGSLANVVRQLSSLSKHAHDLFGALFQDATALVSRAAALQERVDRLALKVTQLDSTVEEVSLQDIHMRKAFRSSIVYDQQVVTRTTMPAGMLEMYQACDKPPPLDKLNPYRDDGKDGLKSYTDPGYFFELWRREMLKDTERIMLDRGKKLIHSKDGAEPNRVRPEGKKHKKVRQPHNTRERYRQLATTQEFLDHTPIYGTTLYANRVSAQGTIPMPQHIPVQQPQAPATTLPDGPVRPSSLELAPGAHYPPPPPAYSEHVPPQSPNHYPPPPPYVEQPAAPSPANGNGTPSRRPRPSQPPPAPPTTTGSGSSGTSSPSITGGTPSSGASRHRTTSQRETLPPPPPPPEASTGGPTISSTAEAPPPPVHQTSVDNGAADSMELPPPPPAPDAAIDTSAVPTAGVAAAPPPPPPPLPPANGTTAAPPAAMVNGGLSNGMLAESESSGSSKGTVQKEERAAPAPVKGVAAAPPTDARSDLLAAIREGIKLRRVEDFKQKQVEKAAQPHDVASILARRVAIEVSDSESGSDSEYDSDWDNETEC</sequence>
<dbReference type="GO" id="GO:2000601">
    <property type="term" value="P:positive regulation of Arp2/3 complex-mediated actin nucleation"/>
    <property type="evidence" value="ECO:0007669"/>
    <property type="project" value="TreeGrafter"/>
</dbReference>
<dbReference type="GO" id="GO:0030036">
    <property type="term" value="P:actin cytoskeleton organization"/>
    <property type="evidence" value="ECO:0007669"/>
    <property type="project" value="UniProtKB-UniRule"/>
</dbReference>
<feature type="compositionally biased region" description="Pro residues" evidence="8">
    <location>
        <begin position="300"/>
        <end position="313"/>
    </location>
</feature>
<dbReference type="AlphaFoldDB" id="A0A1E1XK10"/>
<evidence type="ECO:0000313" key="10">
    <source>
        <dbReference type="EMBL" id="JAT99351.1"/>
    </source>
</evidence>
<comment type="function">
    <text evidence="7">Downstream effector molecule involved in the transmission of signals from tyrosine kinase receptors and small GTPases to the actin cytoskeleton. Promotes formation of actin filaments. Part of the WAVE complex that regulates lamellipodia formation. The WAVE complex regulates actin filament reorganization via its interaction with the Arp2/3 complex.</text>
</comment>
<dbReference type="SMART" id="SM00246">
    <property type="entry name" value="WH2"/>
    <property type="match status" value="1"/>
</dbReference>
<dbReference type="GO" id="GO:0005856">
    <property type="term" value="C:cytoskeleton"/>
    <property type="evidence" value="ECO:0007669"/>
    <property type="project" value="UniProtKB-SubCell"/>
</dbReference>
<keyword evidence="5 7" id="KW-0009">Actin-binding</keyword>
<feature type="compositionally biased region" description="Polar residues" evidence="8">
    <location>
        <begin position="479"/>
        <end position="488"/>
    </location>
</feature>
<comment type="subcellular location">
    <subcellularLocation>
        <location evidence="1 7">Cytoplasm</location>
        <location evidence="1 7">Cytoskeleton</location>
    </subcellularLocation>
</comment>